<evidence type="ECO:0000313" key="2">
    <source>
        <dbReference type="Proteomes" id="UP000326198"/>
    </source>
</evidence>
<accession>A0A5N7BQ38</accession>
<sequence>MTESFDTAFIISIGDAFIRRADESSTESTFQATTGNRDDAAVFTLTDRVLRSGDWTLSRYTSEDRSLLPKPVYWFREEGLAQEVSLEQEGESWLVESGGAPFVALDGKVFAQLIHQGEGAQAKVVVVSE</sequence>
<dbReference type="EMBL" id="ML736153">
    <property type="protein sequence ID" value="KAE8383718.1"/>
    <property type="molecule type" value="Genomic_DNA"/>
</dbReference>
<name>A0A5N7BQ38_9EURO</name>
<gene>
    <name evidence="1" type="ORF">BDV26DRAFT_250674</name>
</gene>
<dbReference type="Gene3D" id="2.80.10.50">
    <property type="match status" value="1"/>
</dbReference>
<dbReference type="Pfam" id="PF16850">
    <property type="entry name" value="Inhibitor_I66"/>
    <property type="match status" value="1"/>
</dbReference>
<dbReference type="GO" id="GO:0004867">
    <property type="term" value="F:serine-type endopeptidase inhibitor activity"/>
    <property type="evidence" value="ECO:0007669"/>
    <property type="project" value="InterPro"/>
</dbReference>
<dbReference type="InterPro" id="IPR031755">
    <property type="entry name" value="Inhibitor_I66"/>
</dbReference>
<dbReference type="AlphaFoldDB" id="A0A5N7BQ38"/>
<organism evidence="1 2">
    <name type="scientific">Aspergillus bertholletiae</name>
    <dbReference type="NCBI Taxonomy" id="1226010"/>
    <lineage>
        <taxon>Eukaryota</taxon>
        <taxon>Fungi</taxon>
        <taxon>Dikarya</taxon>
        <taxon>Ascomycota</taxon>
        <taxon>Pezizomycotina</taxon>
        <taxon>Eurotiomycetes</taxon>
        <taxon>Eurotiomycetidae</taxon>
        <taxon>Eurotiales</taxon>
        <taxon>Aspergillaceae</taxon>
        <taxon>Aspergillus</taxon>
        <taxon>Aspergillus subgen. Circumdati</taxon>
    </lineage>
</organism>
<keyword evidence="2" id="KW-1185">Reference proteome</keyword>
<proteinExistence type="predicted"/>
<dbReference type="Proteomes" id="UP000326198">
    <property type="component" value="Unassembled WGS sequence"/>
</dbReference>
<evidence type="ECO:0000313" key="1">
    <source>
        <dbReference type="EMBL" id="KAE8383718.1"/>
    </source>
</evidence>
<dbReference type="OrthoDB" id="3439489at2759"/>
<protein>
    <submittedName>
        <fullName evidence="1">Uncharacterized protein</fullName>
    </submittedName>
</protein>
<reference evidence="1 2" key="1">
    <citation type="submission" date="2019-04" db="EMBL/GenBank/DDBJ databases">
        <title>Friends and foes A comparative genomics studyof 23 Aspergillus species from section Flavi.</title>
        <authorList>
            <consortium name="DOE Joint Genome Institute"/>
            <person name="Kjaerbolling I."/>
            <person name="Vesth T."/>
            <person name="Frisvad J.C."/>
            <person name="Nybo J.L."/>
            <person name="Theobald S."/>
            <person name="Kildgaard S."/>
            <person name="Isbrandt T."/>
            <person name="Kuo A."/>
            <person name="Sato A."/>
            <person name="Lyhne E.K."/>
            <person name="Kogle M.E."/>
            <person name="Wiebenga A."/>
            <person name="Kun R.S."/>
            <person name="Lubbers R.J."/>
            <person name="Makela M.R."/>
            <person name="Barry K."/>
            <person name="Chovatia M."/>
            <person name="Clum A."/>
            <person name="Daum C."/>
            <person name="Haridas S."/>
            <person name="He G."/>
            <person name="LaButti K."/>
            <person name="Lipzen A."/>
            <person name="Mondo S."/>
            <person name="Riley R."/>
            <person name="Salamov A."/>
            <person name="Simmons B.A."/>
            <person name="Magnuson J.K."/>
            <person name="Henrissat B."/>
            <person name="Mortensen U.H."/>
            <person name="Larsen T.O."/>
            <person name="Devries R.P."/>
            <person name="Grigoriev I.V."/>
            <person name="Machida M."/>
            <person name="Baker S.E."/>
            <person name="Andersen M.R."/>
        </authorList>
    </citation>
    <scope>NUCLEOTIDE SEQUENCE [LARGE SCALE GENOMIC DNA]</scope>
    <source>
        <strain evidence="1 2">IBT 29228</strain>
    </source>
</reference>